<keyword evidence="5" id="KW-0540">Nuclease</keyword>
<keyword evidence="6" id="KW-1185">Reference proteome</keyword>
<dbReference type="GO" id="GO:0009307">
    <property type="term" value="P:DNA restriction-modification system"/>
    <property type="evidence" value="ECO:0007669"/>
    <property type="project" value="UniProtKB-KW"/>
</dbReference>
<dbReference type="InterPro" id="IPR052021">
    <property type="entry name" value="Type-I_RS_S_subunit"/>
</dbReference>
<feature type="domain" description="Type I restriction modification DNA specificity" evidence="4">
    <location>
        <begin position="234"/>
        <end position="415"/>
    </location>
</feature>
<keyword evidence="5" id="KW-0255">Endonuclease</keyword>
<accession>A0A429GGV6</accession>
<dbReference type="GO" id="GO:0003677">
    <property type="term" value="F:DNA binding"/>
    <property type="evidence" value="ECO:0007669"/>
    <property type="project" value="UniProtKB-KW"/>
</dbReference>
<dbReference type="InterPro" id="IPR044946">
    <property type="entry name" value="Restrct_endonuc_typeI_TRD_sf"/>
</dbReference>
<keyword evidence="5" id="KW-0378">Hydrolase</keyword>
<comment type="caution">
    <text evidence="5">The sequence shown here is derived from an EMBL/GenBank/DDBJ whole genome shotgun (WGS) entry which is preliminary data.</text>
</comment>
<dbReference type="EMBL" id="RCOS01000136">
    <property type="protein sequence ID" value="RSN72889.1"/>
    <property type="molecule type" value="Genomic_DNA"/>
</dbReference>
<evidence type="ECO:0000259" key="4">
    <source>
        <dbReference type="Pfam" id="PF01420"/>
    </source>
</evidence>
<protein>
    <submittedName>
        <fullName evidence="5">Restriction endonuclease subunit S</fullName>
    </submittedName>
</protein>
<gene>
    <name evidence="5" type="ORF">D6D85_12105</name>
</gene>
<organism evidence="5 6">
    <name type="scientific">Candidatus Methanodesulfokora washburnensis</name>
    <dbReference type="NCBI Taxonomy" id="2478471"/>
    <lineage>
        <taxon>Archaea</taxon>
        <taxon>Thermoproteota</taxon>
        <taxon>Candidatus Korarchaeia</taxon>
        <taxon>Candidatus Korarchaeia incertae sedis</taxon>
        <taxon>Candidatus Methanodesulfokora</taxon>
    </lineage>
</organism>
<name>A0A429GGV6_9CREN</name>
<dbReference type="Gene3D" id="1.10.287.1120">
    <property type="entry name" value="Bipartite methylase S protein"/>
    <property type="match status" value="1"/>
</dbReference>
<feature type="domain" description="Type I restriction modification DNA specificity" evidence="4">
    <location>
        <begin position="18"/>
        <end position="201"/>
    </location>
</feature>
<reference evidence="5 6" key="1">
    <citation type="submission" date="2018-10" db="EMBL/GenBank/DDBJ databases">
        <title>Co-occurring genomic capacity for anaerobic methane metabolism and dissimilatory sulfite reduction discovered in the Korarchaeota.</title>
        <authorList>
            <person name="Mckay L.J."/>
            <person name="Dlakic M."/>
            <person name="Fields M.W."/>
            <person name="Delmont T.O."/>
            <person name="Eren A.M."/>
            <person name="Jay Z.J."/>
            <person name="Klingelsmith K.B."/>
            <person name="Rusch D.B."/>
            <person name="Inskeep W.P."/>
        </authorList>
    </citation>
    <scope>NUCLEOTIDE SEQUENCE [LARGE SCALE GENOMIC DNA]</scope>
    <source>
        <strain evidence="5 6">MDKW</strain>
    </source>
</reference>
<evidence type="ECO:0000256" key="3">
    <source>
        <dbReference type="ARBA" id="ARBA00023125"/>
    </source>
</evidence>
<proteinExistence type="inferred from homology"/>
<evidence type="ECO:0000256" key="2">
    <source>
        <dbReference type="ARBA" id="ARBA00022747"/>
    </source>
</evidence>
<dbReference type="Proteomes" id="UP000277582">
    <property type="component" value="Unassembled WGS sequence"/>
</dbReference>
<evidence type="ECO:0000313" key="6">
    <source>
        <dbReference type="Proteomes" id="UP000277582"/>
    </source>
</evidence>
<dbReference type="AlphaFoldDB" id="A0A429GGV6"/>
<dbReference type="Pfam" id="PF01420">
    <property type="entry name" value="Methylase_S"/>
    <property type="match status" value="2"/>
</dbReference>
<dbReference type="PANTHER" id="PTHR30408:SF12">
    <property type="entry name" value="TYPE I RESTRICTION ENZYME MJAVIII SPECIFICITY SUBUNIT"/>
    <property type="match status" value="1"/>
</dbReference>
<dbReference type="GO" id="GO:0004519">
    <property type="term" value="F:endonuclease activity"/>
    <property type="evidence" value="ECO:0007669"/>
    <property type="project" value="UniProtKB-KW"/>
</dbReference>
<dbReference type="Gene3D" id="3.90.220.20">
    <property type="entry name" value="DNA methylase specificity domains"/>
    <property type="match status" value="2"/>
</dbReference>
<dbReference type="PANTHER" id="PTHR30408">
    <property type="entry name" value="TYPE-1 RESTRICTION ENZYME ECOKI SPECIFICITY PROTEIN"/>
    <property type="match status" value="1"/>
</dbReference>
<keyword evidence="2" id="KW-0680">Restriction system</keyword>
<dbReference type="InterPro" id="IPR000055">
    <property type="entry name" value="Restrct_endonuc_typeI_TRD"/>
</dbReference>
<evidence type="ECO:0000256" key="1">
    <source>
        <dbReference type="ARBA" id="ARBA00010923"/>
    </source>
</evidence>
<keyword evidence="3" id="KW-0238">DNA-binding</keyword>
<comment type="similarity">
    <text evidence="1">Belongs to the type-I restriction system S methylase family.</text>
</comment>
<evidence type="ECO:0000313" key="5">
    <source>
        <dbReference type="EMBL" id="RSN72889.1"/>
    </source>
</evidence>
<sequence length="434" mass="49765">MMFYKETNFKETPIGKVPKDWIIDKLGTLCRFKRGFSYRSSQITSSRTQIRFLTINDIEKEGGLKREAEKLYIREGVEIDPEFFVDEGDVFIANTDMAKGFIIGAPVLMKNIDEKYVYSMDLTKLIFNKAEVDSGFLFYYLTHPSMRRRMKAAAQGTNVLHLNHVIVRNFFIPLPPFPEQQKIAEILSTVDEAIQKTNEIIAKTGRLKKGLMQELLTKGIGHKEFKDTEIGRIPKEWEVVRLETIGDIVNGFAFPIKYQGKKNGKYIFAKVSDTNLPGNEKYISVTENTIDDEVAEKLGVKIYPSGTIIFPKIGMVIYLRKVRILTKAGTFDNNIMGIIPNEKIINREFLYYLLLEKIDLTKLIGKTTTPSIRKSEVKKLKIPCPSLSEQQKIVEILLAIDKKLEIGRKEKVKLERIKQGLMDLLLTGKIRVRI</sequence>
<dbReference type="SUPFAM" id="SSF116734">
    <property type="entry name" value="DNA methylase specificity domain"/>
    <property type="match status" value="2"/>
</dbReference>
<dbReference type="OrthoDB" id="84651at2157"/>
<dbReference type="RefSeq" id="WP_125672218.1">
    <property type="nucleotide sequence ID" value="NZ_RCOS01000136.1"/>
</dbReference>